<keyword evidence="1" id="KW-0694">RNA-binding</keyword>
<protein>
    <recommendedName>
        <fullName evidence="3">RRM domain-containing protein</fullName>
    </recommendedName>
</protein>
<dbReference type="PROSITE" id="PS50102">
    <property type="entry name" value="RRM"/>
    <property type="match status" value="1"/>
</dbReference>
<reference evidence="4 5" key="1">
    <citation type="journal article" date="2020" name="ISME J.">
        <title>Uncovering the hidden diversity of litter-decomposition mechanisms in mushroom-forming fungi.</title>
        <authorList>
            <person name="Floudas D."/>
            <person name="Bentzer J."/>
            <person name="Ahren D."/>
            <person name="Johansson T."/>
            <person name="Persson P."/>
            <person name="Tunlid A."/>
        </authorList>
    </citation>
    <scope>NUCLEOTIDE SEQUENCE [LARGE SCALE GENOMIC DNA]</scope>
    <source>
        <strain evidence="4 5">CBS 291.85</strain>
    </source>
</reference>
<proteinExistence type="predicted"/>
<dbReference type="InterPro" id="IPR012677">
    <property type="entry name" value="Nucleotide-bd_a/b_plait_sf"/>
</dbReference>
<dbReference type="PANTHER" id="PTHR48034">
    <property type="entry name" value="TRANSFORMER-2 SEX-DETERMINING PROTEIN-RELATED"/>
    <property type="match status" value="1"/>
</dbReference>
<dbReference type="Pfam" id="PF00076">
    <property type="entry name" value="RRM_1"/>
    <property type="match status" value="1"/>
</dbReference>
<feature type="region of interest" description="Disordered" evidence="2">
    <location>
        <begin position="64"/>
        <end position="118"/>
    </location>
</feature>
<dbReference type="EMBL" id="JAACJM010000022">
    <property type="protein sequence ID" value="KAF5366579.1"/>
    <property type="molecule type" value="Genomic_DNA"/>
</dbReference>
<evidence type="ECO:0000256" key="2">
    <source>
        <dbReference type="SAM" id="MobiDB-lite"/>
    </source>
</evidence>
<dbReference type="AlphaFoldDB" id="A0A8H5LRC4"/>
<organism evidence="4 5">
    <name type="scientific">Tetrapyrgos nigripes</name>
    <dbReference type="NCBI Taxonomy" id="182062"/>
    <lineage>
        <taxon>Eukaryota</taxon>
        <taxon>Fungi</taxon>
        <taxon>Dikarya</taxon>
        <taxon>Basidiomycota</taxon>
        <taxon>Agaricomycotina</taxon>
        <taxon>Agaricomycetes</taxon>
        <taxon>Agaricomycetidae</taxon>
        <taxon>Agaricales</taxon>
        <taxon>Marasmiineae</taxon>
        <taxon>Marasmiaceae</taxon>
        <taxon>Tetrapyrgos</taxon>
    </lineage>
</organism>
<dbReference type="Proteomes" id="UP000559256">
    <property type="component" value="Unassembled WGS sequence"/>
</dbReference>
<feature type="compositionally biased region" description="Basic and acidic residues" evidence="2">
    <location>
        <begin position="99"/>
        <end position="108"/>
    </location>
</feature>
<dbReference type="InterPro" id="IPR035979">
    <property type="entry name" value="RBD_domain_sf"/>
</dbReference>
<sequence>MLPVLLESPSLRYFSTFRLSCLYHTLRFHFHDLFSDLSPSITAPLQPPLFSAWQDSSNVGISIPTDALASGGSAGHDDPHGSRGGANDGQARRSSRSRSPGDRGRSEESNNPGNNLHVSSLSYKVDSRDLESAFAKIGRVAKASVVYDPHTRESRLFGFVTMESAEEADAAIAALNGTDFMGKTITVAKANRICLHTHKLSFDPHRSTFFSSFPPFLSARLPPNFFLGLISQILILLARRGRARTPTPGRYHGPGKRRDGEFSSLLPHLPPSLSPFVTHTLPPVSTSYTPFPLIIFILNLPYLPFFSHLLHVQVNAATTPDPTTLGTPGITTTAIETDGVDDPLVTMMTVEEGVEVVIKMIETETEVIDEIGTETIELVVVVVVVGTGTGTGTGITIGGIDVVHQHEVGETIVASAGSWSVNVGGPGGVNRECSSPDDQQNGSCEVKVGNAVDVQQTGSMIPDVLPIATP</sequence>
<dbReference type="SUPFAM" id="SSF54928">
    <property type="entry name" value="RNA-binding domain, RBD"/>
    <property type="match status" value="1"/>
</dbReference>
<evidence type="ECO:0000259" key="3">
    <source>
        <dbReference type="PROSITE" id="PS50102"/>
    </source>
</evidence>
<dbReference type="InterPro" id="IPR000504">
    <property type="entry name" value="RRM_dom"/>
</dbReference>
<dbReference type="GO" id="GO:0003723">
    <property type="term" value="F:RNA binding"/>
    <property type="evidence" value="ECO:0007669"/>
    <property type="project" value="UniProtKB-UniRule"/>
</dbReference>
<name>A0A8H5LRC4_9AGAR</name>
<gene>
    <name evidence="4" type="ORF">D9758_008933</name>
</gene>
<evidence type="ECO:0000313" key="4">
    <source>
        <dbReference type="EMBL" id="KAF5366579.1"/>
    </source>
</evidence>
<feature type="domain" description="RRM" evidence="3">
    <location>
        <begin position="114"/>
        <end position="192"/>
    </location>
</feature>
<evidence type="ECO:0000256" key="1">
    <source>
        <dbReference type="PROSITE-ProRule" id="PRU00176"/>
    </source>
</evidence>
<accession>A0A8H5LRC4</accession>
<dbReference type="InterPro" id="IPR050441">
    <property type="entry name" value="RBM"/>
</dbReference>
<dbReference type="Gene3D" id="3.30.70.330">
    <property type="match status" value="1"/>
</dbReference>
<keyword evidence="5" id="KW-1185">Reference proteome</keyword>
<evidence type="ECO:0000313" key="5">
    <source>
        <dbReference type="Proteomes" id="UP000559256"/>
    </source>
</evidence>
<dbReference type="SMART" id="SM00360">
    <property type="entry name" value="RRM"/>
    <property type="match status" value="1"/>
</dbReference>
<comment type="caution">
    <text evidence="4">The sequence shown here is derived from an EMBL/GenBank/DDBJ whole genome shotgun (WGS) entry which is preliminary data.</text>
</comment>
<dbReference type="OrthoDB" id="6159137at2759"/>